<comment type="caution">
    <text evidence="2">The sequence shown here is derived from an EMBL/GenBank/DDBJ whole genome shotgun (WGS) entry which is preliminary data.</text>
</comment>
<feature type="compositionally biased region" description="Basic and acidic residues" evidence="1">
    <location>
        <begin position="252"/>
        <end position="262"/>
    </location>
</feature>
<dbReference type="Gene3D" id="3.30.470.30">
    <property type="entry name" value="DNA ligase/mRNA capping enzyme"/>
    <property type="match status" value="1"/>
</dbReference>
<dbReference type="AlphaFoldDB" id="A0AAW3MZE9"/>
<protein>
    <recommendedName>
        <fullName evidence="4">ATP-dependent DNA ligase family profile domain-containing protein</fullName>
    </recommendedName>
</protein>
<keyword evidence="3" id="KW-1185">Reference proteome</keyword>
<gene>
    <name evidence="2" type="ORF">WJ96_07495</name>
</gene>
<feature type="region of interest" description="Disordered" evidence="1">
    <location>
        <begin position="252"/>
        <end position="278"/>
    </location>
</feature>
<evidence type="ECO:0000313" key="3">
    <source>
        <dbReference type="Proteomes" id="UP000056453"/>
    </source>
</evidence>
<proteinExistence type="predicted"/>
<dbReference type="EMBL" id="LPBJ01000047">
    <property type="protein sequence ID" value="KVP98355.1"/>
    <property type="molecule type" value="Genomic_DNA"/>
</dbReference>
<name>A0AAW3MZE9_9BURK</name>
<sequence length="278" mass="30841">MRAEVLAEDDLEKYLTDPNWIVQKKYDGERSPVSLRRKAITATNLKGVARGLTATAEGELKKLLALPDFGDERETVVDGEEMPGGIYVIYDVTTLRDNDVRKLPFEERYAMLEMLLADNLGLLAPTAFTEAEKRAMLAQAQAENWEGLMFRDISGTYVHGRTSFILKYKLWQSCTCRVLTVNAKRSIQVAVRDEKDNEVFIGNVTVPPSLDIPEVDALVEVRYLYAMDGGSLYQPVLLGTRTDKDEADLRSSLKAAPPEKRSAVVSPDTSGSMMAAAA</sequence>
<evidence type="ECO:0000313" key="2">
    <source>
        <dbReference type="EMBL" id="KVP98355.1"/>
    </source>
</evidence>
<evidence type="ECO:0008006" key="4">
    <source>
        <dbReference type="Google" id="ProtNLM"/>
    </source>
</evidence>
<organism evidence="2 3">
    <name type="scientific">Burkholderia ubonensis</name>
    <dbReference type="NCBI Taxonomy" id="101571"/>
    <lineage>
        <taxon>Bacteria</taxon>
        <taxon>Pseudomonadati</taxon>
        <taxon>Pseudomonadota</taxon>
        <taxon>Betaproteobacteria</taxon>
        <taxon>Burkholderiales</taxon>
        <taxon>Burkholderiaceae</taxon>
        <taxon>Burkholderia</taxon>
        <taxon>Burkholderia cepacia complex</taxon>
    </lineage>
</organism>
<accession>A0AAW3MZE9</accession>
<dbReference type="SUPFAM" id="SSF56091">
    <property type="entry name" value="DNA ligase/mRNA capping enzyme, catalytic domain"/>
    <property type="match status" value="1"/>
</dbReference>
<dbReference type="Proteomes" id="UP000056453">
    <property type="component" value="Unassembled WGS sequence"/>
</dbReference>
<reference evidence="2 3" key="1">
    <citation type="submission" date="2015-11" db="EMBL/GenBank/DDBJ databases">
        <title>Expanding the genomic diversity of Burkholderia species for the development of highly accurate diagnostics.</title>
        <authorList>
            <person name="Sahl J."/>
            <person name="Keim P."/>
            <person name="Wagner D."/>
        </authorList>
    </citation>
    <scope>NUCLEOTIDE SEQUENCE [LARGE SCALE GENOMIC DNA]</scope>
    <source>
        <strain evidence="2 3">MSMB1808WGS</strain>
    </source>
</reference>
<evidence type="ECO:0000256" key="1">
    <source>
        <dbReference type="SAM" id="MobiDB-lite"/>
    </source>
</evidence>